<accession>A0ABV5G1I0</accession>
<proteinExistence type="predicted"/>
<feature type="region of interest" description="Disordered" evidence="1">
    <location>
        <begin position="37"/>
        <end position="69"/>
    </location>
</feature>
<evidence type="ECO:0000313" key="2">
    <source>
        <dbReference type="EMBL" id="MFB9072785.1"/>
    </source>
</evidence>
<protein>
    <submittedName>
        <fullName evidence="2">Uncharacterized protein</fullName>
    </submittedName>
</protein>
<gene>
    <name evidence="2" type="ORF">ACFFX0_16895</name>
</gene>
<keyword evidence="3" id="KW-1185">Reference proteome</keyword>
<sequence length="112" mass="12044">MARPNRGASRMLFGLLPPREPRTASILRATSAAVRISGPRMATSRTSCPVRPSGFRATSSATSRATEAAETGAMRIVGRTATGPRVVRRRMVGTSSNHCVEWMMVTGSPEER</sequence>
<dbReference type="Proteomes" id="UP001589575">
    <property type="component" value="Unassembled WGS sequence"/>
</dbReference>
<evidence type="ECO:0000256" key="1">
    <source>
        <dbReference type="SAM" id="MobiDB-lite"/>
    </source>
</evidence>
<dbReference type="EMBL" id="JBHMFI010000001">
    <property type="protein sequence ID" value="MFB9072785.1"/>
    <property type="molecule type" value="Genomic_DNA"/>
</dbReference>
<reference evidence="2 3" key="1">
    <citation type="submission" date="2024-09" db="EMBL/GenBank/DDBJ databases">
        <authorList>
            <person name="Sun Q."/>
            <person name="Mori K."/>
        </authorList>
    </citation>
    <scope>NUCLEOTIDE SEQUENCE [LARGE SCALE GENOMIC DNA]</scope>
    <source>
        <strain evidence="2 3">CCM 7609</strain>
    </source>
</reference>
<organism evidence="2 3">
    <name type="scientific">Citricoccus parietis</name>
    <dbReference type="NCBI Taxonomy" id="592307"/>
    <lineage>
        <taxon>Bacteria</taxon>
        <taxon>Bacillati</taxon>
        <taxon>Actinomycetota</taxon>
        <taxon>Actinomycetes</taxon>
        <taxon>Micrococcales</taxon>
        <taxon>Micrococcaceae</taxon>
        <taxon>Citricoccus</taxon>
    </lineage>
</organism>
<name>A0ABV5G1I0_9MICC</name>
<evidence type="ECO:0000313" key="3">
    <source>
        <dbReference type="Proteomes" id="UP001589575"/>
    </source>
</evidence>
<feature type="compositionally biased region" description="Low complexity" evidence="1">
    <location>
        <begin position="53"/>
        <end position="69"/>
    </location>
</feature>
<comment type="caution">
    <text evidence="2">The sequence shown here is derived from an EMBL/GenBank/DDBJ whole genome shotgun (WGS) entry which is preliminary data.</text>
</comment>